<dbReference type="EMBL" id="VXIS01000034">
    <property type="protein sequence ID" value="KAA8911533.1"/>
    <property type="molecule type" value="Genomic_DNA"/>
</dbReference>
<evidence type="ECO:0000313" key="3">
    <source>
        <dbReference type="Proteomes" id="UP000326924"/>
    </source>
</evidence>
<feature type="compositionally biased region" description="Basic and acidic residues" evidence="1">
    <location>
        <begin position="1"/>
        <end position="81"/>
    </location>
</feature>
<feature type="compositionally biased region" description="Basic and acidic residues" evidence="1">
    <location>
        <begin position="326"/>
        <end position="339"/>
    </location>
</feature>
<protein>
    <submittedName>
        <fullName evidence="2">Histone deacetylation protein Rxt3-domain-containing protein</fullName>
    </submittedName>
</protein>
<dbReference type="InterPro" id="IPR013951">
    <property type="entry name" value="Rxt3"/>
</dbReference>
<feature type="region of interest" description="Disordered" evidence="1">
    <location>
        <begin position="144"/>
        <end position="173"/>
    </location>
</feature>
<gene>
    <name evidence="2" type="ORF">FN846DRAFT_773922</name>
</gene>
<feature type="region of interest" description="Disordered" evidence="1">
    <location>
        <begin position="1"/>
        <end position="91"/>
    </location>
</feature>
<evidence type="ECO:0000313" key="2">
    <source>
        <dbReference type="EMBL" id="KAA8911533.1"/>
    </source>
</evidence>
<feature type="compositionally biased region" description="Gly residues" evidence="1">
    <location>
        <begin position="682"/>
        <end position="694"/>
    </location>
</feature>
<dbReference type="OrthoDB" id="3596986at2759"/>
<feature type="compositionally biased region" description="Basic residues" evidence="1">
    <location>
        <begin position="340"/>
        <end position="353"/>
    </location>
</feature>
<accession>A0A5J5F5I8</accession>
<dbReference type="AlphaFoldDB" id="A0A5J5F5I8"/>
<keyword evidence="3" id="KW-1185">Reference proteome</keyword>
<reference evidence="2 3" key="1">
    <citation type="submission" date="2019-09" db="EMBL/GenBank/DDBJ databases">
        <title>Draft genome of the ectomycorrhizal ascomycete Sphaerosporella brunnea.</title>
        <authorList>
            <consortium name="DOE Joint Genome Institute"/>
            <person name="Benucci G.M."/>
            <person name="Marozzi G."/>
            <person name="Antonielli L."/>
            <person name="Sanchez S."/>
            <person name="Marco P."/>
            <person name="Wang X."/>
            <person name="Falini L.B."/>
            <person name="Barry K."/>
            <person name="Haridas S."/>
            <person name="Lipzen A."/>
            <person name="Labutti K."/>
            <person name="Grigoriev I.V."/>
            <person name="Murat C."/>
            <person name="Martin F."/>
            <person name="Albertini E."/>
            <person name="Donnini D."/>
            <person name="Bonito G."/>
        </authorList>
    </citation>
    <scope>NUCLEOTIDE SEQUENCE [LARGE SCALE GENOMIC DNA]</scope>
    <source>
        <strain evidence="2 3">Sb_GMNB300</strain>
    </source>
</reference>
<evidence type="ECO:0000256" key="1">
    <source>
        <dbReference type="SAM" id="MobiDB-lite"/>
    </source>
</evidence>
<feature type="region of interest" description="Disordered" evidence="1">
    <location>
        <begin position="653"/>
        <end position="694"/>
    </location>
</feature>
<name>A0A5J5F5I8_9PEZI</name>
<sequence length="694" mass="78749">MREQEVRDRRIRQEHEARERAQREQREQQREQHERELRERELREREQREQRERELRERELHERELRREREREERERERYDRFGGPSHNVSMFGRERMELPNNPQTSSSHPSYGMTITSRFTAPGNQNGIQQIAPPLTAPISTPSTMSLPQGAGQGSQSYGHSHSQMTGSTTREGYTPFSGYALSMPPSPFSISPSLPLPAVGDDARERDVRPQRFKPSRETSLGGRDEPLRAEDALQRGLGRSLSSLMEEEKKRTIGKDRDGIIRDKDGIMRLSESALTYHSPPKRSTSRLEFDVGRSWSDHMAKEVEKDRDGRERLSAGLGMGGMKRDREDDEISSKTEKKKRHHHHHQIPHHAHLNHYHHHHDEPSSNTLEAPKFSAVVRSKSPLHPHHHHIHHHHTPLSAAQQQIPLPKVSTTLLIDSSKVLASLSAKPRNYLGSIVYLPTPAPKEGFSVTQPLFPRFEGKENSIFQVRIPKRFLNDSHRRDVCRRRCVWGTEIYTDDSDVVGVLIHTGKIPGWLPEDVDPASVKETGRKVVVKGAISASTSPTPQSGKWKMNGTTVANAAGKKNDEKEKPPTIEPGKDLIVNILILPTLERYTGSVRNAFKSRSWNTIHDGVSYSIWDMNWVDAGEAESRGGGSKKRRLNEREWIRRWGELPPSKGGPIQGMGKLPPGLWRESQNGTGNDGGGGEVEVGA</sequence>
<feature type="compositionally biased region" description="Low complexity" evidence="1">
    <location>
        <begin position="155"/>
        <end position="165"/>
    </location>
</feature>
<feature type="compositionally biased region" description="Basic and acidic residues" evidence="1">
    <location>
        <begin position="304"/>
        <end position="317"/>
    </location>
</feature>
<dbReference type="InParanoid" id="A0A5J5F5I8"/>
<feature type="compositionally biased region" description="Basic and acidic residues" evidence="1">
    <location>
        <begin position="203"/>
        <end position="212"/>
    </location>
</feature>
<comment type="caution">
    <text evidence="2">The sequence shown here is derived from an EMBL/GenBank/DDBJ whole genome shotgun (WGS) entry which is preliminary data.</text>
</comment>
<dbReference type="Pfam" id="PF08642">
    <property type="entry name" value="Rxt3"/>
    <property type="match status" value="1"/>
</dbReference>
<feature type="region of interest" description="Disordered" evidence="1">
    <location>
        <begin position="304"/>
        <end position="353"/>
    </location>
</feature>
<proteinExistence type="predicted"/>
<organism evidence="2 3">
    <name type="scientific">Sphaerosporella brunnea</name>
    <dbReference type="NCBI Taxonomy" id="1250544"/>
    <lineage>
        <taxon>Eukaryota</taxon>
        <taxon>Fungi</taxon>
        <taxon>Dikarya</taxon>
        <taxon>Ascomycota</taxon>
        <taxon>Pezizomycotina</taxon>
        <taxon>Pezizomycetes</taxon>
        <taxon>Pezizales</taxon>
        <taxon>Pyronemataceae</taxon>
        <taxon>Sphaerosporella</taxon>
    </lineage>
</organism>
<dbReference type="Proteomes" id="UP000326924">
    <property type="component" value="Unassembled WGS sequence"/>
</dbReference>
<feature type="region of interest" description="Disordered" evidence="1">
    <location>
        <begin position="194"/>
        <end position="232"/>
    </location>
</feature>